<feature type="signal peptide" evidence="2">
    <location>
        <begin position="1"/>
        <end position="23"/>
    </location>
</feature>
<feature type="region of interest" description="Disordered" evidence="1">
    <location>
        <begin position="24"/>
        <end position="58"/>
    </location>
</feature>
<reference evidence="3" key="1">
    <citation type="submission" date="2022-05" db="EMBL/GenBank/DDBJ databases">
        <title>Comparative Genomics of Spacecraft Associated Microbes.</title>
        <authorList>
            <person name="Tran M.T."/>
            <person name="Wright A."/>
            <person name="Seuylemezian A."/>
            <person name="Eisen J."/>
            <person name="Coil D."/>
        </authorList>
    </citation>
    <scope>NUCLEOTIDE SEQUENCE</scope>
    <source>
        <strain evidence="3">214.1.1</strain>
    </source>
</reference>
<dbReference type="PROSITE" id="PS51257">
    <property type="entry name" value="PROKAR_LIPOPROTEIN"/>
    <property type="match status" value="1"/>
</dbReference>
<dbReference type="AlphaFoldDB" id="A0A9X2DQW6"/>
<gene>
    <name evidence="3" type="ORF">M3202_14465</name>
</gene>
<dbReference type="CDD" id="cd13520">
    <property type="entry name" value="PBP2_TAXI_TRAP"/>
    <property type="match status" value="1"/>
</dbReference>
<sequence>MKKKLGFLSAGFLSLGLILGACGGGAEPEPQEPVGDETADTGEEQEPAGDYETDLQLGTGSTGGTYYPLGQEIANVLNANVDYDGFNVSAVASGASVDNLGQIFRGEMQLGMTVHIPAIEAMAGEGDFEGAVVDNFGFLGYIYPEVMQVVTTADSGITSIEDLRGKRVAIGPAGSGTQSAARLILEAYGIEDGDYEPFEEGFGDAAARIQDGQLDASFGLLGLPDSTTAELSLQREVVILPIEGEALAYVEENSDYGGYEIAADAYDFLDEPVSTVTAYAILVGSLDQVSEELGYEIVKGLYENTDSITHPQGEHMTMDNVLLGSESLPFHPGAEAYFQEQGLID</sequence>
<evidence type="ECO:0000313" key="3">
    <source>
        <dbReference type="EMBL" id="MCM3715289.1"/>
    </source>
</evidence>
<organism evidence="3 4">
    <name type="scientific">Halalkalibacter oceani</name>
    <dbReference type="NCBI Taxonomy" id="1653776"/>
    <lineage>
        <taxon>Bacteria</taxon>
        <taxon>Bacillati</taxon>
        <taxon>Bacillota</taxon>
        <taxon>Bacilli</taxon>
        <taxon>Bacillales</taxon>
        <taxon>Bacillaceae</taxon>
        <taxon>Halalkalibacter</taxon>
    </lineage>
</organism>
<feature type="chain" id="PRO_5040842117" evidence="2">
    <location>
        <begin position="24"/>
        <end position="345"/>
    </location>
</feature>
<dbReference type="Proteomes" id="UP001139179">
    <property type="component" value="Unassembled WGS sequence"/>
</dbReference>
<dbReference type="Pfam" id="PF16868">
    <property type="entry name" value="NMT1_3"/>
    <property type="match status" value="1"/>
</dbReference>
<dbReference type="NCBIfam" id="TIGR02122">
    <property type="entry name" value="TRAP_TAXI"/>
    <property type="match status" value="1"/>
</dbReference>
<proteinExistence type="predicted"/>
<dbReference type="EMBL" id="JAMBOL010000013">
    <property type="protein sequence ID" value="MCM3715289.1"/>
    <property type="molecule type" value="Genomic_DNA"/>
</dbReference>
<dbReference type="PANTHER" id="PTHR42941">
    <property type="entry name" value="SLL1037 PROTEIN"/>
    <property type="match status" value="1"/>
</dbReference>
<evidence type="ECO:0000313" key="4">
    <source>
        <dbReference type="Proteomes" id="UP001139179"/>
    </source>
</evidence>
<feature type="compositionally biased region" description="Acidic residues" evidence="1">
    <location>
        <begin position="34"/>
        <end position="53"/>
    </location>
</feature>
<comment type="caution">
    <text evidence="3">The sequence shown here is derived from an EMBL/GenBank/DDBJ whole genome shotgun (WGS) entry which is preliminary data.</text>
</comment>
<accession>A0A9X2DQW6</accession>
<keyword evidence="4" id="KW-1185">Reference proteome</keyword>
<keyword evidence="2" id="KW-0732">Signal</keyword>
<dbReference type="RefSeq" id="WP_251224038.1">
    <property type="nucleotide sequence ID" value="NZ_JAMBOL010000013.1"/>
</dbReference>
<evidence type="ECO:0000256" key="2">
    <source>
        <dbReference type="SAM" id="SignalP"/>
    </source>
</evidence>
<dbReference type="InterPro" id="IPR011852">
    <property type="entry name" value="TRAP_TAXI"/>
</dbReference>
<protein>
    <submittedName>
        <fullName evidence="3">TAXI family TRAP transporter solute-binding subunit</fullName>
    </submittedName>
</protein>
<dbReference type="SUPFAM" id="SSF53850">
    <property type="entry name" value="Periplasmic binding protein-like II"/>
    <property type="match status" value="1"/>
</dbReference>
<evidence type="ECO:0000256" key="1">
    <source>
        <dbReference type="SAM" id="MobiDB-lite"/>
    </source>
</evidence>
<dbReference type="PANTHER" id="PTHR42941:SF1">
    <property type="entry name" value="SLL1037 PROTEIN"/>
    <property type="match status" value="1"/>
</dbReference>
<name>A0A9X2DQW6_9BACI</name>
<dbReference type="Gene3D" id="3.40.190.10">
    <property type="entry name" value="Periplasmic binding protein-like II"/>
    <property type="match status" value="2"/>
</dbReference>